<dbReference type="RefSeq" id="WP_199177870.1">
    <property type="nucleotide sequence ID" value="NZ_SODZ01000015.1"/>
</dbReference>
<reference evidence="1 2" key="1">
    <citation type="submission" date="2019-03" db="EMBL/GenBank/DDBJ databases">
        <title>Genomic Encyclopedia of Type Strains, Phase IV (KMG-IV): sequencing the most valuable type-strain genomes for metagenomic binning, comparative biology and taxonomic classification.</title>
        <authorList>
            <person name="Goeker M."/>
        </authorList>
    </citation>
    <scope>NUCLEOTIDE SEQUENCE [LARGE SCALE GENOMIC DNA]</scope>
    <source>
        <strain evidence="1 2">DSM 13575</strain>
    </source>
</reference>
<dbReference type="Proteomes" id="UP000294817">
    <property type="component" value="Unassembled WGS sequence"/>
</dbReference>
<name>A0A4R8EJ81_9BACT</name>
<sequence length="138" mass="15827">MSIPSICAKISLNFTTKLYGINFVEDSTFNDTKQFVLGGINNNLSDMGYHFQILTPDKPSPFSVINTTSNGHWIMLTYQQGKLPFVIKFYGVGGYIINLGNKRPLFTLDSFDLLKIDYMNRNTKRFEPKDLPKIIKKY</sequence>
<organism evidence="1 2">
    <name type="scientific">Petrotoga sibirica</name>
    <dbReference type="NCBI Taxonomy" id="156202"/>
    <lineage>
        <taxon>Bacteria</taxon>
        <taxon>Thermotogati</taxon>
        <taxon>Thermotogota</taxon>
        <taxon>Thermotogae</taxon>
        <taxon>Petrotogales</taxon>
        <taxon>Petrotogaceae</taxon>
        <taxon>Petrotoga</taxon>
    </lineage>
</organism>
<accession>A0A4R8EJ81</accession>
<evidence type="ECO:0000313" key="2">
    <source>
        <dbReference type="Proteomes" id="UP000294817"/>
    </source>
</evidence>
<dbReference type="EMBL" id="SODZ01000015">
    <property type="protein sequence ID" value="TDX11796.1"/>
    <property type="molecule type" value="Genomic_DNA"/>
</dbReference>
<comment type="caution">
    <text evidence="1">The sequence shown here is derived from an EMBL/GenBank/DDBJ whole genome shotgun (WGS) entry which is preliminary data.</text>
</comment>
<keyword evidence="2" id="KW-1185">Reference proteome</keyword>
<evidence type="ECO:0000313" key="1">
    <source>
        <dbReference type="EMBL" id="TDX11796.1"/>
    </source>
</evidence>
<dbReference type="AlphaFoldDB" id="A0A4R8EJ81"/>
<protein>
    <submittedName>
        <fullName evidence="1">Uncharacterized protein</fullName>
    </submittedName>
</protein>
<proteinExistence type="predicted"/>
<gene>
    <name evidence="1" type="ORF">C8D74_1151</name>
</gene>